<organism evidence="2 3">
    <name type="scientific">Phanerochaete sordida</name>
    <dbReference type="NCBI Taxonomy" id="48140"/>
    <lineage>
        <taxon>Eukaryota</taxon>
        <taxon>Fungi</taxon>
        <taxon>Dikarya</taxon>
        <taxon>Basidiomycota</taxon>
        <taxon>Agaricomycotina</taxon>
        <taxon>Agaricomycetes</taxon>
        <taxon>Polyporales</taxon>
        <taxon>Phanerochaetaceae</taxon>
        <taxon>Phanerochaete</taxon>
    </lineage>
</organism>
<gene>
    <name evidence="2" type="ORF">PsYK624_091720</name>
</gene>
<dbReference type="Proteomes" id="UP000703269">
    <property type="component" value="Unassembled WGS sequence"/>
</dbReference>
<evidence type="ECO:0000313" key="2">
    <source>
        <dbReference type="EMBL" id="GJE93013.1"/>
    </source>
</evidence>
<evidence type="ECO:0000313" key="3">
    <source>
        <dbReference type="Proteomes" id="UP000703269"/>
    </source>
</evidence>
<keyword evidence="3" id="KW-1185">Reference proteome</keyword>
<proteinExistence type="predicted"/>
<dbReference type="AlphaFoldDB" id="A0A9P3LFT0"/>
<feature type="region of interest" description="Disordered" evidence="1">
    <location>
        <begin position="212"/>
        <end position="234"/>
    </location>
</feature>
<feature type="region of interest" description="Disordered" evidence="1">
    <location>
        <begin position="246"/>
        <end position="268"/>
    </location>
</feature>
<sequence>MSAIVEAFKIKPFDLEPIYDSWPSAPIFHGNPSKDMPVDDWLQQIKDGCTARRVPKEYWHKVAQHYLGPHARARFDELKAVMRTLHGGRYAWNWKRFKVAMRNMGWEIDARKTEEIKVQSKPSGIWWIVGGRREREEKDSDSVSIASTSSGSHKEAAPPPSYAASETSSIRPSPKKAMTWDALSFKNFPGMPKRSSTMSTVETVSSVYSQQSTSSTCTCNSHAPPTPEKSEKKSMWKAAAAAAAALPPTPPASTAASTPASTPGDEKTTVAHAPTWLLNASQALSYLASEHPKSMTAISAVLITIGTIPALPAISAGAGGVFLASGTAQAIGSIAVGVGSLIKAVSDSQAGKTEPPKA</sequence>
<feature type="compositionally biased region" description="Low complexity" evidence="1">
    <location>
        <begin position="142"/>
        <end position="151"/>
    </location>
</feature>
<dbReference type="EMBL" id="BPQB01000029">
    <property type="protein sequence ID" value="GJE93013.1"/>
    <property type="molecule type" value="Genomic_DNA"/>
</dbReference>
<name>A0A9P3LFT0_9APHY</name>
<feature type="region of interest" description="Disordered" evidence="1">
    <location>
        <begin position="137"/>
        <end position="175"/>
    </location>
</feature>
<comment type="caution">
    <text evidence="2">The sequence shown here is derived from an EMBL/GenBank/DDBJ whole genome shotgun (WGS) entry which is preliminary data.</text>
</comment>
<reference evidence="2 3" key="1">
    <citation type="submission" date="2021-08" db="EMBL/GenBank/DDBJ databases">
        <title>Draft Genome Sequence of Phanerochaete sordida strain YK-624.</title>
        <authorList>
            <person name="Mori T."/>
            <person name="Dohra H."/>
            <person name="Suzuki T."/>
            <person name="Kawagishi H."/>
            <person name="Hirai H."/>
        </authorList>
    </citation>
    <scope>NUCLEOTIDE SEQUENCE [LARGE SCALE GENOMIC DNA]</scope>
    <source>
        <strain evidence="2 3">YK-624</strain>
    </source>
</reference>
<accession>A0A9P3LFT0</accession>
<feature type="compositionally biased region" description="Low complexity" evidence="1">
    <location>
        <begin position="246"/>
        <end position="263"/>
    </location>
</feature>
<evidence type="ECO:0000256" key="1">
    <source>
        <dbReference type="SAM" id="MobiDB-lite"/>
    </source>
</evidence>
<dbReference type="OrthoDB" id="3250110at2759"/>
<feature type="compositionally biased region" description="Low complexity" evidence="1">
    <location>
        <begin position="212"/>
        <end position="221"/>
    </location>
</feature>
<protein>
    <submittedName>
        <fullName evidence="2">Uncharacterized protein</fullName>
    </submittedName>
</protein>